<feature type="region of interest" description="Disordered" evidence="1">
    <location>
        <begin position="260"/>
        <end position="468"/>
    </location>
</feature>
<feature type="region of interest" description="Disordered" evidence="1">
    <location>
        <begin position="44"/>
        <end position="116"/>
    </location>
</feature>
<protein>
    <submittedName>
        <fullName evidence="2">Uncharacterized protein</fullName>
    </submittedName>
</protein>
<name>A0A0C9SP52_PAXIN</name>
<feature type="compositionally biased region" description="Basic and acidic residues" evidence="1">
    <location>
        <begin position="372"/>
        <end position="387"/>
    </location>
</feature>
<dbReference type="Proteomes" id="UP000053647">
    <property type="component" value="Unassembled WGS sequence"/>
</dbReference>
<gene>
    <name evidence="2" type="ORF">PAXINDRAFT_158076</name>
</gene>
<feature type="compositionally biased region" description="Pro residues" evidence="1">
    <location>
        <begin position="48"/>
        <end position="62"/>
    </location>
</feature>
<reference evidence="2 3" key="1">
    <citation type="submission" date="2014-06" db="EMBL/GenBank/DDBJ databases">
        <authorList>
            <consortium name="DOE Joint Genome Institute"/>
            <person name="Kuo A."/>
            <person name="Kohler A."/>
            <person name="Nagy L.G."/>
            <person name="Floudas D."/>
            <person name="Copeland A."/>
            <person name="Barry K.W."/>
            <person name="Cichocki N."/>
            <person name="Veneault-Fourrey C."/>
            <person name="LaButti K."/>
            <person name="Lindquist E.A."/>
            <person name="Lipzen A."/>
            <person name="Lundell T."/>
            <person name="Morin E."/>
            <person name="Murat C."/>
            <person name="Sun H."/>
            <person name="Tunlid A."/>
            <person name="Henrissat B."/>
            <person name="Grigoriev I.V."/>
            <person name="Hibbett D.S."/>
            <person name="Martin F."/>
            <person name="Nordberg H.P."/>
            <person name="Cantor M.N."/>
            <person name="Hua S.X."/>
        </authorList>
    </citation>
    <scope>NUCLEOTIDE SEQUENCE [LARGE SCALE GENOMIC DNA]</scope>
    <source>
        <strain evidence="2 3">ATCC 200175</strain>
    </source>
</reference>
<organism evidence="2 3">
    <name type="scientific">Paxillus involutus ATCC 200175</name>
    <dbReference type="NCBI Taxonomy" id="664439"/>
    <lineage>
        <taxon>Eukaryota</taxon>
        <taxon>Fungi</taxon>
        <taxon>Dikarya</taxon>
        <taxon>Basidiomycota</taxon>
        <taxon>Agaricomycotina</taxon>
        <taxon>Agaricomycetes</taxon>
        <taxon>Agaricomycetidae</taxon>
        <taxon>Boletales</taxon>
        <taxon>Paxilineae</taxon>
        <taxon>Paxillaceae</taxon>
        <taxon>Paxillus</taxon>
    </lineage>
</organism>
<feature type="compositionally biased region" description="Low complexity" evidence="1">
    <location>
        <begin position="526"/>
        <end position="544"/>
    </location>
</feature>
<feature type="compositionally biased region" description="Low complexity" evidence="1">
    <location>
        <begin position="310"/>
        <end position="330"/>
    </location>
</feature>
<evidence type="ECO:0000313" key="3">
    <source>
        <dbReference type="Proteomes" id="UP000053647"/>
    </source>
</evidence>
<feature type="compositionally biased region" description="Gly residues" evidence="1">
    <location>
        <begin position="545"/>
        <end position="557"/>
    </location>
</feature>
<accession>A0A0C9SP52</accession>
<feature type="compositionally biased region" description="Pro residues" evidence="1">
    <location>
        <begin position="416"/>
        <end position="428"/>
    </location>
</feature>
<dbReference type="EMBL" id="KN819579">
    <property type="protein sequence ID" value="KIJ08659.1"/>
    <property type="molecule type" value="Genomic_DNA"/>
</dbReference>
<dbReference type="AlphaFoldDB" id="A0A0C9SP52"/>
<dbReference type="HOGENOM" id="CLU_029047_0_0_1"/>
<sequence>MTPVPGREALEGMKRVDIQKLCKDYGVKANLKTEALIDLLLDASRPQPSWPKPNPPQPPQRPPSTRIPSLAGGRPRGQSSSSVIIHGSDDEAEEPNPQPQRAQPQQPPVLPATRKARQTQYRLGVGRPIIAGGSGARAVTKTVGVSRTVKRVKSSRTVQPSEATITEEPEPDVNANASSLDPKKVLEQAGNLPQPDVLPMTGPSSKPIEMVIAEALAPVQQELDSHKAQLTDLKDKVSSMIESFEAKIRHLTLEVESLRARTRNSPAESREISMVTMQVHPVRIPEPPSTPKRVRSPYRPSFALPTTEKPPVSELSSDSSSPDVLIPSDSRSANDTEQLGRSGSLLPGFPHSTLGKRPRDSSSSSVTGMFELGREEQLTEAELESKVGRPAPKRVKLHGAEDKDEGSSSSPHAPRTQPPDPSGRPHPPSFTIFSGREEDSLPPIERLSNFYGPTSPPLMSAPATSSANNAENQNAFNFSFLPIASTPAQAVYPLTMGTFPHPEPPTSPSPAINADRPGSRHSDRFGAFGAPRSSSRASGRAASGGSQGRGEASGLGGLQRVPSSNDVASGLGLTAIRTSATEQGTPAPPAKRTMYGTELEGDTRFGDFGVDGVASGFWAGGRF</sequence>
<dbReference type="OrthoDB" id="3258416at2759"/>
<keyword evidence="3" id="KW-1185">Reference proteome</keyword>
<feature type="compositionally biased region" description="Polar residues" evidence="1">
    <location>
        <begin position="155"/>
        <end position="164"/>
    </location>
</feature>
<feature type="region of interest" description="Disordered" evidence="1">
    <location>
        <begin position="151"/>
        <end position="174"/>
    </location>
</feature>
<proteinExistence type="predicted"/>
<evidence type="ECO:0000256" key="1">
    <source>
        <dbReference type="SAM" id="MobiDB-lite"/>
    </source>
</evidence>
<feature type="region of interest" description="Disordered" evidence="1">
    <location>
        <begin position="497"/>
        <end position="566"/>
    </location>
</feature>
<evidence type="ECO:0000313" key="2">
    <source>
        <dbReference type="EMBL" id="KIJ08659.1"/>
    </source>
</evidence>
<reference evidence="3" key="2">
    <citation type="submission" date="2015-01" db="EMBL/GenBank/DDBJ databases">
        <title>Evolutionary Origins and Diversification of the Mycorrhizal Mutualists.</title>
        <authorList>
            <consortium name="DOE Joint Genome Institute"/>
            <consortium name="Mycorrhizal Genomics Consortium"/>
            <person name="Kohler A."/>
            <person name="Kuo A."/>
            <person name="Nagy L.G."/>
            <person name="Floudas D."/>
            <person name="Copeland A."/>
            <person name="Barry K.W."/>
            <person name="Cichocki N."/>
            <person name="Veneault-Fourrey C."/>
            <person name="LaButti K."/>
            <person name="Lindquist E.A."/>
            <person name="Lipzen A."/>
            <person name="Lundell T."/>
            <person name="Morin E."/>
            <person name="Murat C."/>
            <person name="Riley R."/>
            <person name="Ohm R."/>
            <person name="Sun H."/>
            <person name="Tunlid A."/>
            <person name="Henrissat B."/>
            <person name="Grigoriev I.V."/>
            <person name="Hibbett D.S."/>
            <person name="Martin F."/>
        </authorList>
    </citation>
    <scope>NUCLEOTIDE SEQUENCE [LARGE SCALE GENOMIC DNA]</scope>
    <source>
        <strain evidence="3">ATCC 200175</strain>
    </source>
</reference>
<feature type="compositionally biased region" description="Polar residues" evidence="1">
    <location>
        <begin position="331"/>
        <end position="341"/>
    </location>
</feature>